<dbReference type="EC" id="2.4.1.17" evidence="5"/>
<dbReference type="InterPro" id="IPR050271">
    <property type="entry name" value="UDP-glycosyltransferase"/>
</dbReference>
<dbReference type="AlphaFoldDB" id="A0A1D2M0R8"/>
<comment type="catalytic activity">
    <reaction evidence="5">
        <text>glucuronate acceptor + UDP-alpha-D-glucuronate = acceptor beta-D-glucuronoside + UDP + H(+)</text>
        <dbReference type="Rhea" id="RHEA:21032"/>
        <dbReference type="ChEBI" id="CHEBI:15378"/>
        <dbReference type="ChEBI" id="CHEBI:58052"/>
        <dbReference type="ChEBI" id="CHEBI:58223"/>
        <dbReference type="ChEBI" id="CHEBI:132367"/>
        <dbReference type="ChEBI" id="CHEBI:132368"/>
        <dbReference type="EC" id="2.4.1.17"/>
    </reaction>
</comment>
<dbReference type="OrthoDB" id="5835829at2759"/>
<evidence type="ECO:0000256" key="2">
    <source>
        <dbReference type="ARBA" id="ARBA00022676"/>
    </source>
</evidence>
<dbReference type="InterPro" id="IPR035595">
    <property type="entry name" value="UDP_glycos_trans_CS"/>
</dbReference>
<gene>
    <name evidence="6" type="ORF">Ocin01_20171</name>
</gene>
<dbReference type="Gene3D" id="3.40.50.2000">
    <property type="entry name" value="Glycogen Phosphorylase B"/>
    <property type="match status" value="1"/>
</dbReference>
<dbReference type="InterPro" id="IPR002213">
    <property type="entry name" value="UDP_glucos_trans"/>
</dbReference>
<dbReference type="PROSITE" id="PS00375">
    <property type="entry name" value="UDPGT"/>
    <property type="match status" value="1"/>
</dbReference>
<dbReference type="GO" id="GO:0015020">
    <property type="term" value="F:glucuronosyltransferase activity"/>
    <property type="evidence" value="ECO:0007669"/>
    <property type="project" value="UniProtKB-EC"/>
</dbReference>
<sequence>MPDPVRATKNGMLRAMMNTSSMEHMHKACIKVHENPQLQQVLKNEKFDLVIIDIFLNYCVLGMIPHFEAPSILLSTMGAPSMLSTAFGNRLPPSFDLDNFLSDSGKDGFIFFSLGSIVKAKDMPENYRKVFLNVFSRLKQRVIWKWETETMPDLPPNVKLSKWLPQQDVLGHPNIRLFMTHGGLLSTQESVYHGVPVLGLPVFGDQDLNVMQAERGGYAKMVEIVDITEERLESAILELLNNPTYAQKAQALSKL</sequence>
<dbReference type="CDD" id="cd03784">
    <property type="entry name" value="GT1_Gtf-like"/>
    <property type="match status" value="1"/>
</dbReference>
<proteinExistence type="inferred from homology"/>
<accession>A0A1D2M0R8</accession>
<evidence type="ECO:0000256" key="5">
    <source>
        <dbReference type="RuleBase" id="RU362059"/>
    </source>
</evidence>
<comment type="similarity">
    <text evidence="1 4">Belongs to the UDP-glycosyltransferase family.</text>
</comment>
<organism evidence="6 7">
    <name type="scientific">Orchesella cincta</name>
    <name type="common">Springtail</name>
    <name type="synonym">Podura cincta</name>
    <dbReference type="NCBI Taxonomy" id="48709"/>
    <lineage>
        <taxon>Eukaryota</taxon>
        <taxon>Metazoa</taxon>
        <taxon>Ecdysozoa</taxon>
        <taxon>Arthropoda</taxon>
        <taxon>Hexapoda</taxon>
        <taxon>Collembola</taxon>
        <taxon>Entomobryomorpha</taxon>
        <taxon>Entomobryoidea</taxon>
        <taxon>Orchesellidae</taxon>
        <taxon>Orchesellinae</taxon>
        <taxon>Orchesella</taxon>
    </lineage>
</organism>
<keyword evidence="7" id="KW-1185">Reference proteome</keyword>
<comment type="caution">
    <text evidence="6">The sequence shown here is derived from an EMBL/GenBank/DDBJ whole genome shotgun (WGS) entry which is preliminary data.</text>
</comment>
<evidence type="ECO:0000313" key="7">
    <source>
        <dbReference type="Proteomes" id="UP000094527"/>
    </source>
</evidence>
<name>A0A1D2M0R8_ORCCI</name>
<protein>
    <recommendedName>
        <fullName evidence="5">UDP-glucuronosyltransferase</fullName>
        <ecNumber evidence="5">2.4.1.17</ecNumber>
    </recommendedName>
</protein>
<keyword evidence="2 4" id="KW-0328">Glycosyltransferase</keyword>
<dbReference type="GO" id="GO:0016020">
    <property type="term" value="C:membrane"/>
    <property type="evidence" value="ECO:0007669"/>
    <property type="project" value="UniProtKB-SubCell"/>
</dbReference>
<keyword evidence="3 4" id="KW-0808">Transferase</keyword>
<comment type="subcellular location">
    <subcellularLocation>
        <location evidence="5">Membrane</location>
        <topology evidence="5">Single-pass membrane protein</topology>
    </subcellularLocation>
</comment>
<dbReference type="STRING" id="48709.A0A1D2M0R8"/>
<dbReference type="FunFam" id="3.40.50.2000:FF:000050">
    <property type="entry name" value="UDP-glucuronosyltransferase"/>
    <property type="match status" value="1"/>
</dbReference>
<dbReference type="PANTHER" id="PTHR48043">
    <property type="entry name" value="EG:EG0003.4 PROTEIN-RELATED"/>
    <property type="match status" value="1"/>
</dbReference>
<evidence type="ECO:0000256" key="3">
    <source>
        <dbReference type="ARBA" id="ARBA00022679"/>
    </source>
</evidence>
<evidence type="ECO:0000256" key="4">
    <source>
        <dbReference type="RuleBase" id="RU003718"/>
    </source>
</evidence>
<dbReference type="PANTHER" id="PTHR48043:SF159">
    <property type="entry name" value="EG:EG0003.4 PROTEIN-RELATED"/>
    <property type="match status" value="1"/>
</dbReference>
<dbReference type="SUPFAM" id="SSF53756">
    <property type="entry name" value="UDP-Glycosyltransferase/glycogen phosphorylase"/>
    <property type="match status" value="1"/>
</dbReference>
<dbReference type="Proteomes" id="UP000094527">
    <property type="component" value="Unassembled WGS sequence"/>
</dbReference>
<evidence type="ECO:0000256" key="1">
    <source>
        <dbReference type="ARBA" id="ARBA00009995"/>
    </source>
</evidence>
<dbReference type="OMA" id="GTHFTER"/>
<evidence type="ECO:0000313" key="6">
    <source>
        <dbReference type="EMBL" id="ODM82195.1"/>
    </source>
</evidence>
<dbReference type="EMBL" id="LJIJ01008580">
    <property type="protein sequence ID" value="ODM82195.1"/>
    <property type="molecule type" value="Genomic_DNA"/>
</dbReference>
<dbReference type="Pfam" id="PF00201">
    <property type="entry name" value="UDPGT"/>
    <property type="match status" value="1"/>
</dbReference>
<reference evidence="6 7" key="1">
    <citation type="journal article" date="2016" name="Genome Biol. Evol.">
        <title>Gene Family Evolution Reflects Adaptation to Soil Environmental Stressors in the Genome of the Collembolan Orchesella cincta.</title>
        <authorList>
            <person name="Faddeeva-Vakhrusheva A."/>
            <person name="Derks M.F."/>
            <person name="Anvar S.Y."/>
            <person name="Agamennone V."/>
            <person name="Suring W."/>
            <person name="Smit S."/>
            <person name="van Straalen N.M."/>
            <person name="Roelofs D."/>
        </authorList>
    </citation>
    <scope>NUCLEOTIDE SEQUENCE [LARGE SCALE GENOMIC DNA]</scope>
    <source>
        <tissue evidence="6">Mixed pool</tissue>
    </source>
</reference>